<dbReference type="Proteomes" id="UP000827721">
    <property type="component" value="Unassembled WGS sequence"/>
</dbReference>
<dbReference type="Gene3D" id="3.40.50.10130">
    <property type="match status" value="1"/>
</dbReference>
<evidence type="ECO:0000256" key="10">
    <source>
        <dbReference type="ARBA" id="ARBA00022801"/>
    </source>
</evidence>
<evidence type="ECO:0000256" key="9">
    <source>
        <dbReference type="ARBA" id="ARBA00022776"/>
    </source>
</evidence>
<evidence type="ECO:0000256" key="2">
    <source>
        <dbReference type="ARBA" id="ARBA00004123"/>
    </source>
</evidence>
<evidence type="ECO:0000256" key="17">
    <source>
        <dbReference type="SAM" id="MobiDB-lite"/>
    </source>
</evidence>
<sequence>MFEPIILSDEEDQNAFSTPLHSLPKKPRTGPDPIVLVLDDDPTPKKPGFSASSSASTPLFVPETPMSDIAIVKCTMGSSLDGRIRVSNSDQKLSGSSGVICLESDNESESSSGMEDLGQNEATCSGFDDAMDSEWHSRIVTSNCFVGNASLVQMSGDGSSQPTYSLDDIDMVQDCPDKENFSVEQMSKIPNTKRRIKVSTDKKNNTDEAMGKKKKITKEERMLLMEEKKRQKEQEKLEKAALKAEAAELKKIEKEKQKWEKGKFAQKSIVAEIDAKVVELGSVGGHLLTRFADKGLTYRITSNPIERSIVWTMTVPEHIAKLSPQGIKISYVLLVYEAEEFCNLVLNESLLDHVSKVRRHYPSYTVCYLTNRLMAYINKREKEQYKNPANNQSWSRPPVEEVLAKLATHFIRVHSRQCVDEAELAEHVVGLTSNLASCQFRKKLTRLSVNANGSLVPKDSVDKNLIKKSPWLKALVSIPKVQPRFAIAIWKKYPTMKSLLRVYMDPSKSRRRLGRRSGALPLHSTKKVFVSGSIICRKVSSAMWAGEDSDEKITDGNVVSFKKRFHYENQHSPHDGIWILHEFAINSTLLRQHQKPDDIVLCRMKNLFGQKKVDTDVDGDGSLWANMVKSLQFPYEGGSSSSDKDQCSQVHEKEFLLKDLTTEGLVGGDRRLGEVCSKRVYRVLMAQSGSIKTDDVEDGADFFR</sequence>
<dbReference type="InterPro" id="IPR033310">
    <property type="entry name" value="Mms4/EME1/EME2"/>
</dbReference>
<evidence type="ECO:0000256" key="3">
    <source>
        <dbReference type="ARBA" id="ARBA00005313"/>
    </source>
</evidence>
<evidence type="ECO:0000256" key="12">
    <source>
        <dbReference type="ARBA" id="ARBA00023172"/>
    </source>
</evidence>
<reference evidence="19 20" key="1">
    <citation type="submission" date="2021-02" db="EMBL/GenBank/DDBJ databases">
        <title>Plant Genome Project.</title>
        <authorList>
            <person name="Zhang R.-G."/>
        </authorList>
    </citation>
    <scope>NUCLEOTIDE SEQUENCE [LARGE SCALE GENOMIC DNA]</scope>
    <source>
        <tissue evidence="19">Leaves</tissue>
    </source>
</reference>
<dbReference type="InterPro" id="IPR047524">
    <property type="entry name" value="XPF_nuclease_EME1_plant/arthr"/>
</dbReference>
<keyword evidence="14" id="KW-0539">Nucleus</keyword>
<evidence type="ECO:0000259" key="18">
    <source>
        <dbReference type="SMART" id="SM00891"/>
    </source>
</evidence>
<keyword evidence="8" id="KW-0227">DNA damage</keyword>
<name>A0ABQ8HNM3_9ROSI</name>
<accession>A0ABQ8HNM3</accession>
<dbReference type="SUPFAM" id="SSF101941">
    <property type="entry name" value="NAC domain"/>
    <property type="match status" value="1"/>
</dbReference>
<evidence type="ECO:0000256" key="5">
    <source>
        <dbReference type="ARBA" id="ARBA00022722"/>
    </source>
</evidence>
<dbReference type="Pfam" id="PF02732">
    <property type="entry name" value="ERCC4"/>
    <property type="match status" value="1"/>
</dbReference>
<dbReference type="SMART" id="SM00891">
    <property type="entry name" value="ERCC4"/>
    <property type="match status" value="1"/>
</dbReference>
<dbReference type="PANTHER" id="PTHR21077">
    <property type="entry name" value="EME1 PROTEIN"/>
    <property type="match status" value="1"/>
</dbReference>
<dbReference type="InterPro" id="IPR042530">
    <property type="entry name" value="EME1/EME2_C"/>
</dbReference>
<gene>
    <name evidence="19" type="ORF">JRO89_XS08G0044700</name>
</gene>
<evidence type="ECO:0000256" key="6">
    <source>
        <dbReference type="ARBA" id="ARBA00022723"/>
    </source>
</evidence>
<keyword evidence="10" id="KW-0378">Hydrolase</keyword>
<dbReference type="PANTHER" id="PTHR21077:SF5">
    <property type="entry name" value="CROSSOVER JUNCTION ENDONUCLEASE MMS4"/>
    <property type="match status" value="1"/>
</dbReference>
<keyword evidence="13" id="KW-0234">DNA repair</keyword>
<organism evidence="19 20">
    <name type="scientific">Xanthoceras sorbifolium</name>
    <dbReference type="NCBI Taxonomy" id="99658"/>
    <lineage>
        <taxon>Eukaryota</taxon>
        <taxon>Viridiplantae</taxon>
        <taxon>Streptophyta</taxon>
        <taxon>Embryophyta</taxon>
        <taxon>Tracheophyta</taxon>
        <taxon>Spermatophyta</taxon>
        <taxon>Magnoliopsida</taxon>
        <taxon>eudicotyledons</taxon>
        <taxon>Gunneridae</taxon>
        <taxon>Pentapetalae</taxon>
        <taxon>rosids</taxon>
        <taxon>malvids</taxon>
        <taxon>Sapindales</taxon>
        <taxon>Sapindaceae</taxon>
        <taxon>Xanthoceroideae</taxon>
        <taxon>Xanthoceras</taxon>
    </lineage>
</organism>
<feature type="domain" description="ERCC4" evidence="18">
    <location>
        <begin position="289"/>
        <end position="504"/>
    </location>
</feature>
<protein>
    <recommendedName>
        <fullName evidence="18">ERCC4 domain-containing protein</fullName>
    </recommendedName>
</protein>
<comment type="similarity">
    <text evidence="3">Belongs to the EME1/MMS4 family.</text>
</comment>
<evidence type="ECO:0000256" key="8">
    <source>
        <dbReference type="ARBA" id="ARBA00022763"/>
    </source>
</evidence>
<proteinExistence type="inferred from homology"/>
<feature type="region of interest" description="Disordered" evidence="17">
    <location>
        <begin position="1"/>
        <end position="57"/>
    </location>
</feature>
<evidence type="ECO:0000256" key="4">
    <source>
        <dbReference type="ARBA" id="ARBA00022618"/>
    </source>
</evidence>
<keyword evidence="4" id="KW-0132">Cell division</keyword>
<evidence type="ECO:0000256" key="14">
    <source>
        <dbReference type="ARBA" id="ARBA00023242"/>
    </source>
</evidence>
<evidence type="ECO:0000256" key="7">
    <source>
        <dbReference type="ARBA" id="ARBA00022759"/>
    </source>
</evidence>
<dbReference type="InterPro" id="IPR036093">
    <property type="entry name" value="NAC_dom_sf"/>
</dbReference>
<dbReference type="InterPro" id="IPR006166">
    <property type="entry name" value="ERCC4_domain"/>
</dbReference>
<dbReference type="EMBL" id="JAFEMO010000008">
    <property type="protein sequence ID" value="KAH7565950.1"/>
    <property type="molecule type" value="Genomic_DNA"/>
</dbReference>
<keyword evidence="6" id="KW-0479">Metal-binding</keyword>
<keyword evidence="15" id="KW-0469">Meiosis</keyword>
<evidence type="ECO:0000256" key="13">
    <source>
        <dbReference type="ARBA" id="ARBA00023204"/>
    </source>
</evidence>
<keyword evidence="20" id="KW-1185">Reference proteome</keyword>
<keyword evidence="9" id="KW-0498">Mitosis</keyword>
<comment type="cofactor">
    <cofactor evidence="1">
        <name>Mg(2+)</name>
        <dbReference type="ChEBI" id="CHEBI:18420"/>
    </cofactor>
</comment>
<keyword evidence="11" id="KW-0460">Magnesium</keyword>
<feature type="coiled-coil region" evidence="16">
    <location>
        <begin position="214"/>
        <end position="262"/>
    </location>
</feature>
<comment type="subcellular location">
    <subcellularLocation>
        <location evidence="2">Nucleus</location>
    </subcellularLocation>
</comment>
<evidence type="ECO:0000313" key="20">
    <source>
        <dbReference type="Proteomes" id="UP000827721"/>
    </source>
</evidence>
<evidence type="ECO:0000313" key="19">
    <source>
        <dbReference type="EMBL" id="KAH7565950.1"/>
    </source>
</evidence>
<evidence type="ECO:0000256" key="16">
    <source>
        <dbReference type="SAM" id="Coils"/>
    </source>
</evidence>
<keyword evidence="16" id="KW-0175">Coiled coil</keyword>
<keyword evidence="9" id="KW-0131">Cell cycle</keyword>
<evidence type="ECO:0000256" key="15">
    <source>
        <dbReference type="ARBA" id="ARBA00023254"/>
    </source>
</evidence>
<keyword evidence="7" id="KW-0255">Endonuclease</keyword>
<keyword evidence="12" id="KW-0233">DNA recombination</keyword>
<keyword evidence="5" id="KW-0540">Nuclease</keyword>
<dbReference type="Gene3D" id="1.10.150.670">
    <property type="entry name" value="Crossover junction endonuclease EME1, DNA-binding domain"/>
    <property type="match status" value="2"/>
</dbReference>
<dbReference type="CDD" id="cd20083">
    <property type="entry name" value="XPF_nuclease_EME"/>
    <property type="match status" value="1"/>
</dbReference>
<comment type="caution">
    <text evidence="19">The sequence shown here is derived from an EMBL/GenBank/DDBJ whole genome shotgun (WGS) entry which is preliminary data.</text>
</comment>
<evidence type="ECO:0000256" key="1">
    <source>
        <dbReference type="ARBA" id="ARBA00001946"/>
    </source>
</evidence>
<evidence type="ECO:0000256" key="11">
    <source>
        <dbReference type="ARBA" id="ARBA00022842"/>
    </source>
</evidence>